<comment type="similarity">
    <text evidence="3">Belongs to the CheD family.</text>
</comment>
<comment type="catalytic activity">
    <reaction evidence="3">
        <text>L-glutaminyl-[protein] + H2O = L-glutamyl-[protein] + NH4(+)</text>
        <dbReference type="Rhea" id="RHEA:16441"/>
        <dbReference type="Rhea" id="RHEA-COMP:10207"/>
        <dbReference type="Rhea" id="RHEA-COMP:10208"/>
        <dbReference type="ChEBI" id="CHEBI:15377"/>
        <dbReference type="ChEBI" id="CHEBI:28938"/>
        <dbReference type="ChEBI" id="CHEBI:29973"/>
        <dbReference type="ChEBI" id="CHEBI:30011"/>
        <dbReference type="EC" id="3.5.1.44"/>
    </reaction>
</comment>
<dbReference type="PANTHER" id="PTHR35147">
    <property type="entry name" value="CHEMORECEPTOR GLUTAMINE DEAMIDASE CHED-RELATED"/>
    <property type="match status" value="1"/>
</dbReference>
<reference evidence="4 5" key="1">
    <citation type="submission" date="2020-08" db="EMBL/GenBank/DDBJ databases">
        <authorList>
            <person name="Kim C.M."/>
        </authorList>
    </citation>
    <scope>NUCLEOTIDE SEQUENCE [LARGE SCALE GENOMIC DNA]</scope>
    <source>
        <strain evidence="4 5">SR9</strain>
    </source>
</reference>
<dbReference type="HAMAP" id="MF_01440">
    <property type="entry name" value="CheD"/>
    <property type="match status" value="1"/>
</dbReference>
<dbReference type="GO" id="GO:0006935">
    <property type="term" value="P:chemotaxis"/>
    <property type="evidence" value="ECO:0007669"/>
    <property type="project" value="UniProtKB-UniRule"/>
</dbReference>
<comment type="function">
    <text evidence="3">Probably deamidates glutamine residues to glutamate on methyl-accepting chemotaxis receptors (MCPs), playing an important role in chemotaxis.</text>
</comment>
<keyword evidence="5" id="KW-1185">Reference proteome</keyword>
<dbReference type="CDD" id="cd16352">
    <property type="entry name" value="CheD"/>
    <property type="match status" value="1"/>
</dbReference>
<evidence type="ECO:0000256" key="2">
    <source>
        <dbReference type="ARBA" id="ARBA00022801"/>
    </source>
</evidence>
<protein>
    <recommendedName>
        <fullName evidence="3">Probable chemoreceptor glutamine deamidase CheD</fullName>
        <ecNumber evidence="3">3.5.1.44</ecNumber>
    </recommendedName>
</protein>
<evidence type="ECO:0000313" key="5">
    <source>
        <dbReference type="Proteomes" id="UP000581189"/>
    </source>
</evidence>
<dbReference type="EMBL" id="JACJFN010000003">
    <property type="protein sequence ID" value="MBB1520343.1"/>
    <property type="molecule type" value="Genomic_DNA"/>
</dbReference>
<dbReference type="GO" id="GO:0050568">
    <property type="term" value="F:protein-glutamine glutaminase activity"/>
    <property type="evidence" value="ECO:0007669"/>
    <property type="project" value="UniProtKB-UniRule"/>
</dbReference>
<proteinExistence type="inferred from homology"/>
<comment type="caution">
    <text evidence="4">The sequence shown here is derived from an EMBL/GenBank/DDBJ whole genome shotgun (WGS) entry which is preliminary data.</text>
</comment>
<keyword evidence="2 3" id="KW-0378">Hydrolase</keyword>
<dbReference type="InterPro" id="IPR011324">
    <property type="entry name" value="Cytotoxic_necrot_fac-like_cat"/>
</dbReference>
<dbReference type="InterPro" id="IPR005659">
    <property type="entry name" value="Chemorcpt_Glu_NH3ase_CheD"/>
</dbReference>
<name>A0A7W4H460_9GAMM</name>
<evidence type="ECO:0000256" key="1">
    <source>
        <dbReference type="ARBA" id="ARBA00022500"/>
    </source>
</evidence>
<dbReference type="AlphaFoldDB" id="A0A7W4H460"/>
<dbReference type="SUPFAM" id="SSF64438">
    <property type="entry name" value="CNF1/YfiH-like putative cysteine hydrolases"/>
    <property type="match status" value="1"/>
</dbReference>
<evidence type="ECO:0000313" key="4">
    <source>
        <dbReference type="EMBL" id="MBB1520343.1"/>
    </source>
</evidence>
<dbReference type="PANTHER" id="PTHR35147:SF3">
    <property type="entry name" value="CHEMORECEPTOR GLUTAMINE DEAMIDASE CHED 1-RELATED"/>
    <property type="match status" value="1"/>
</dbReference>
<organism evidence="4 5">
    <name type="scientific">Aquipseudomonas guryensis</name>
    <dbReference type="NCBI Taxonomy" id="2759165"/>
    <lineage>
        <taxon>Bacteria</taxon>
        <taxon>Pseudomonadati</taxon>
        <taxon>Pseudomonadota</taxon>
        <taxon>Gammaproteobacteria</taxon>
        <taxon>Pseudomonadales</taxon>
        <taxon>Pseudomonadaceae</taxon>
        <taxon>Aquipseudomonas</taxon>
    </lineage>
</organism>
<gene>
    <name evidence="3" type="primary">cheD</name>
    <name evidence="4" type="ORF">H3H45_13915</name>
</gene>
<dbReference type="EC" id="3.5.1.44" evidence="3"/>
<accession>A0A7W4H460</accession>
<keyword evidence="1 3" id="KW-0145">Chemotaxis</keyword>
<dbReference type="Gene3D" id="3.30.1330.200">
    <property type="match status" value="1"/>
</dbReference>
<dbReference type="RefSeq" id="WP_182834335.1">
    <property type="nucleotide sequence ID" value="NZ_JACJFN010000003.1"/>
</dbReference>
<dbReference type="Pfam" id="PF03975">
    <property type="entry name" value="CheD"/>
    <property type="match status" value="1"/>
</dbReference>
<dbReference type="Proteomes" id="UP000581189">
    <property type="component" value="Unassembled WGS sequence"/>
</dbReference>
<evidence type="ECO:0000256" key="3">
    <source>
        <dbReference type="HAMAP-Rule" id="MF_01440"/>
    </source>
</evidence>
<dbReference type="InterPro" id="IPR038592">
    <property type="entry name" value="CheD-like_sf"/>
</dbReference>
<sequence length="167" mass="18835">MNRKRFLNPGGLYFGSGELWVETLLGPCVSIVMWFPEVRKGGMCHFQLPGKRQVVEHARDLDGRYGRDAWIWLKQQTRVHALNLSAAEIKLFGGSRSLNNPGSSMRQEIGAQNIEFVERLVAETGVRVVGRDLGGDGYRYLRFDLATGEVWVRRGGALNIKALEEMQ</sequence>